<comment type="caution">
    <text evidence="2">The sequence shown here is derived from an EMBL/GenBank/DDBJ whole genome shotgun (WGS) entry which is preliminary data.</text>
</comment>
<proteinExistence type="predicted"/>
<evidence type="ECO:0000256" key="1">
    <source>
        <dbReference type="SAM" id="SignalP"/>
    </source>
</evidence>
<dbReference type="PROSITE" id="PS51257">
    <property type="entry name" value="PROKAR_LIPOPROTEIN"/>
    <property type="match status" value="1"/>
</dbReference>
<reference evidence="2 3" key="1">
    <citation type="submission" date="2020-05" db="EMBL/GenBank/DDBJ databases">
        <title>Draft genome sequence of Desulfovibrio sp. strain HN2T.</title>
        <authorList>
            <person name="Ueno A."/>
            <person name="Tamazawa S."/>
            <person name="Tamamura S."/>
            <person name="Murakami T."/>
            <person name="Kiyama T."/>
            <person name="Inomata H."/>
            <person name="Amano Y."/>
            <person name="Miyakawa K."/>
            <person name="Tamaki H."/>
            <person name="Naganuma T."/>
            <person name="Kaneko K."/>
        </authorList>
    </citation>
    <scope>NUCLEOTIDE SEQUENCE [LARGE SCALE GENOMIC DNA]</scope>
    <source>
        <strain evidence="2 3">HN2</strain>
    </source>
</reference>
<dbReference type="EMBL" id="BLVO01000004">
    <property type="protein sequence ID" value="GFM32203.1"/>
    <property type="molecule type" value="Genomic_DNA"/>
</dbReference>
<gene>
    <name evidence="2" type="ORF">DSM101010T_05680</name>
</gene>
<name>A0A7J0BEQ8_9BACT</name>
<evidence type="ECO:0000313" key="2">
    <source>
        <dbReference type="EMBL" id="GFM32203.1"/>
    </source>
</evidence>
<dbReference type="Proteomes" id="UP000503840">
    <property type="component" value="Unassembled WGS sequence"/>
</dbReference>
<sequence length="107" mass="11646">MKRILTAVLLTFILFAAGCGAHEGVVISAEEAWISFTGDTRGAMLSLDGADEIQLRPAGYAKDSSSKQKWYQVAPGKHSVRVTRNGEVVVDRVILVDKGQTREVFIP</sequence>
<keyword evidence="1" id="KW-0732">Signal</keyword>
<organism evidence="2 3">
    <name type="scientific">Desulfovibrio subterraneus</name>
    <dbReference type="NCBI Taxonomy" id="2718620"/>
    <lineage>
        <taxon>Bacteria</taxon>
        <taxon>Pseudomonadati</taxon>
        <taxon>Thermodesulfobacteriota</taxon>
        <taxon>Desulfovibrionia</taxon>
        <taxon>Desulfovibrionales</taxon>
        <taxon>Desulfovibrionaceae</taxon>
        <taxon>Desulfovibrio</taxon>
    </lineage>
</organism>
<dbReference type="AlphaFoldDB" id="A0A7J0BEQ8"/>
<feature type="chain" id="PRO_5029584433" description="Lipoprotein" evidence="1">
    <location>
        <begin position="22"/>
        <end position="107"/>
    </location>
</feature>
<protein>
    <recommendedName>
        <fullName evidence="4">Lipoprotein</fullName>
    </recommendedName>
</protein>
<dbReference type="RefSeq" id="WP_174403876.1">
    <property type="nucleotide sequence ID" value="NZ_BLVO01000004.1"/>
</dbReference>
<evidence type="ECO:0008006" key="4">
    <source>
        <dbReference type="Google" id="ProtNLM"/>
    </source>
</evidence>
<accession>A0A7J0BEQ8</accession>
<keyword evidence="3" id="KW-1185">Reference proteome</keyword>
<evidence type="ECO:0000313" key="3">
    <source>
        <dbReference type="Proteomes" id="UP000503840"/>
    </source>
</evidence>
<feature type="signal peptide" evidence="1">
    <location>
        <begin position="1"/>
        <end position="21"/>
    </location>
</feature>